<dbReference type="Pfam" id="PF07726">
    <property type="entry name" value="AAA_3"/>
    <property type="match status" value="1"/>
</dbReference>
<dbReference type="Pfam" id="PF17863">
    <property type="entry name" value="AAA_lid_2"/>
    <property type="match status" value="1"/>
</dbReference>
<dbReference type="InterPro" id="IPR011703">
    <property type="entry name" value="ATPase_AAA-3"/>
</dbReference>
<dbReference type="InterPro" id="IPR041628">
    <property type="entry name" value="ChlI/MoxR_AAA_lid"/>
</dbReference>
<gene>
    <name evidence="5" type="ORF">BN873_270097</name>
</gene>
<name>W6M3K7_9GAMM</name>
<keyword evidence="2" id="KW-0067">ATP-binding</keyword>
<dbReference type="FunFam" id="3.40.50.300:FF:000640">
    <property type="entry name" value="MoxR family ATPase"/>
    <property type="match status" value="1"/>
</dbReference>
<keyword evidence="6" id="KW-1185">Reference proteome</keyword>
<evidence type="ECO:0000256" key="2">
    <source>
        <dbReference type="ARBA" id="ARBA00022840"/>
    </source>
</evidence>
<comment type="caution">
    <text evidence="5">The sequence shown here is derived from an EMBL/GenBank/DDBJ whole genome shotgun (WGS) entry which is preliminary data.</text>
</comment>
<evidence type="ECO:0000313" key="6">
    <source>
        <dbReference type="Proteomes" id="UP000035760"/>
    </source>
</evidence>
<dbReference type="SUPFAM" id="SSF52540">
    <property type="entry name" value="P-loop containing nucleoside triphosphate hydrolases"/>
    <property type="match status" value="1"/>
</dbReference>
<dbReference type="Proteomes" id="UP000035760">
    <property type="component" value="Unassembled WGS sequence"/>
</dbReference>
<sequence>MWTISNASSASCADRTDVQAAIQDPLELAIRQVGSIILGKESTIRLAVACLLARGHLLIEDLPGMGKTTLAHALAHSLGLHYQRIQFTSDLLPADILGAAVYERQRETFVFHPGPIFAQLILADEINRATPKTQSALLEAMEEGQVTIEGETRPLPQPFFVIATQNPAYQIGTFPLPESQLDRFLMRVELGYPDALAERALLEGEDRRDLLARLPVAMTPTQLHEAQAQVNGIHVAPPLLDYVQALLAFSRQSNRFRGGLSPRAGLGLLRAARAWALLHRRGHVLPEDVQAVLPPVVSHRLHPGEDSLEQSTHDLVRHLLTSVALPA</sequence>
<keyword evidence="1" id="KW-0547">Nucleotide-binding</keyword>
<dbReference type="CDD" id="cd00009">
    <property type="entry name" value="AAA"/>
    <property type="match status" value="1"/>
</dbReference>
<dbReference type="EMBL" id="CBTJ020000033">
    <property type="protein sequence ID" value="CDI02301.1"/>
    <property type="molecule type" value="Genomic_DNA"/>
</dbReference>
<dbReference type="SMART" id="SM00382">
    <property type="entry name" value="AAA"/>
    <property type="match status" value="1"/>
</dbReference>
<dbReference type="PANTHER" id="PTHR42759">
    <property type="entry name" value="MOXR FAMILY PROTEIN"/>
    <property type="match status" value="1"/>
</dbReference>
<organism evidence="5 6">
    <name type="scientific">Candidatus Competibacter denitrificans Run_A_D11</name>
    <dbReference type="NCBI Taxonomy" id="1400863"/>
    <lineage>
        <taxon>Bacteria</taxon>
        <taxon>Pseudomonadati</taxon>
        <taxon>Pseudomonadota</taxon>
        <taxon>Gammaproteobacteria</taxon>
        <taxon>Candidatus Competibacteraceae</taxon>
        <taxon>Candidatus Competibacter</taxon>
    </lineage>
</organism>
<dbReference type="GO" id="GO:0005524">
    <property type="term" value="F:ATP binding"/>
    <property type="evidence" value="ECO:0007669"/>
    <property type="project" value="UniProtKB-KW"/>
</dbReference>
<proteinExistence type="inferred from homology"/>
<reference evidence="5" key="2">
    <citation type="submission" date="2014-03" db="EMBL/GenBank/DDBJ databases">
        <title>Candidatus Competibacter-lineage genomes retrieved from metagenomes reveal functional metabolic diversity.</title>
        <authorList>
            <person name="McIlroy S.J."/>
            <person name="Albertsen M."/>
            <person name="Andresen E.K."/>
            <person name="Saunders A.M."/>
            <person name="Kristiansen R."/>
            <person name="Stokholm-Bjerregaard M."/>
            <person name="Nielsen K.L."/>
            <person name="Nielsen P.H."/>
        </authorList>
    </citation>
    <scope>NUCLEOTIDE SEQUENCE</scope>
    <source>
        <strain evidence="5">Run_A_D11</strain>
    </source>
</reference>
<dbReference type="GO" id="GO:0016887">
    <property type="term" value="F:ATP hydrolysis activity"/>
    <property type="evidence" value="ECO:0007669"/>
    <property type="project" value="InterPro"/>
</dbReference>
<dbReference type="AlphaFoldDB" id="W6M3K7"/>
<comment type="similarity">
    <text evidence="3">Belongs to the MoxR family.</text>
</comment>
<dbReference type="InterPro" id="IPR003593">
    <property type="entry name" value="AAA+_ATPase"/>
</dbReference>
<evidence type="ECO:0000313" key="5">
    <source>
        <dbReference type="EMBL" id="CDI02301.1"/>
    </source>
</evidence>
<dbReference type="PANTHER" id="PTHR42759:SF5">
    <property type="entry name" value="METHANOL DEHYDROGENASE REGULATOR"/>
    <property type="match status" value="1"/>
</dbReference>
<feature type="domain" description="AAA+ ATPase" evidence="4">
    <location>
        <begin position="53"/>
        <end position="194"/>
    </location>
</feature>
<reference evidence="5" key="1">
    <citation type="submission" date="2013-07" db="EMBL/GenBank/DDBJ databases">
        <authorList>
            <person name="McIlroy S."/>
        </authorList>
    </citation>
    <scope>NUCLEOTIDE SEQUENCE [LARGE SCALE GENOMIC DNA]</scope>
    <source>
        <strain evidence="5">Run_A_D11</strain>
    </source>
</reference>
<dbReference type="PIRSF" id="PIRSF002849">
    <property type="entry name" value="AAA_ATPase_chaperone_MoxR_prd"/>
    <property type="match status" value="1"/>
</dbReference>
<dbReference type="InterPro" id="IPR027417">
    <property type="entry name" value="P-loop_NTPase"/>
</dbReference>
<dbReference type="OrthoDB" id="9808397at2"/>
<dbReference type="Gene3D" id="3.40.50.300">
    <property type="entry name" value="P-loop containing nucleotide triphosphate hydrolases"/>
    <property type="match status" value="1"/>
</dbReference>
<dbReference type="STRING" id="1400863.BN873_270097"/>
<accession>W6M3K7</accession>
<protein>
    <submittedName>
        <fullName evidence="5">Methanol dehydrogenase regulatory protein</fullName>
    </submittedName>
</protein>
<dbReference type="InterPro" id="IPR050764">
    <property type="entry name" value="CbbQ/NirQ/NorQ/GpvN"/>
</dbReference>
<evidence type="ECO:0000256" key="1">
    <source>
        <dbReference type="ARBA" id="ARBA00022741"/>
    </source>
</evidence>
<dbReference type="Gene3D" id="1.10.8.80">
    <property type="entry name" value="Magnesium chelatase subunit I, C-Terminal domain"/>
    <property type="match status" value="1"/>
</dbReference>
<evidence type="ECO:0000256" key="3">
    <source>
        <dbReference type="ARBA" id="ARBA00061607"/>
    </source>
</evidence>
<evidence type="ECO:0000259" key="4">
    <source>
        <dbReference type="SMART" id="SM00382"/>
    </source>
</evidence>